<dbReference type="PROSITE" id="PS51063">
    <property type="entry name" value="HTH_CRP_2"/>
    <property type="match status" value="1"/>
</dbReference>
<dbReference type="InterPro" id="IPR050397">
    <property type="entry name" value="Env_Response_Regulators"/>
</dbReference>
<feature type="domain" description="HTH crp-type" evidence="4">
    <location>
        <begin position="154"/>
        <end position="220"/>
    </location>
</feature>
<keyword evidence="3" id="KW-0804">Transcription</keyword>
<dbReference type="Proteomes" id="UP000017837">
    <property type="component" value="Unassembled WGS sequence"/>
</dbReference>
<organism evidence="5 6">
    <name type="scientific">Asticcacaulis benevestitus DSM 16100 = ATCC BAA-896</name>
    <dbReference type="NCBI Taxonomy" id="1121022"/>
    <lineage>
        <taxon>Bacteria</taxon>
        <taxon>Pseudomonadati</taxon>
        <taxon>Pseudomonadota</taxon>
        <taxon>Alphaproteobacteria</taxon>
        <taxon>Caulobacterales</taxon>
        <taxon>Caulobacteraceae</taxon>
        <taxon>Asticcacaulis</taxon>
    </lineage>
</organism>
<dbReference type="Gene3D" id="2.60.120.10">
    <property type="entry name" value="Jelly Rolls"/>
    <property type="match status" value="1"/>
</dbReference>
<dbReference type="GO" id="GO:0005829">
    <property type="term" value="C:cytosol"/>
    <property type="evidence" value="ECO:0007669"/>
    <property type="project" value="TreeGrafter"/>
</dbReference>
<proteinExistence type="predicted"/>
<keyword evidence="2" id="KW-0238">DNA-binding</keyword>
<keyword evidence="1" id="KW-0805">Transcription regulation</keyword>
<reference evidence="5 6" key="1">
    <citation type="journal article" date="2014" name="Nature">
        <title>Sequential evolution of bacterial morphology by co-option of a developmental regulator.</title>
        <authorList>
            <person name="Jiang C."/>
            <person name="Brown P.J."/>
            <person name="Ducret A."/>
            <person name="Brun Y.V."/>
        </authorList>
    </citation>
    <scope>NUCLEOTIDE SEQUENCE [LARGE SCALE GENOMIC DNA]</scope>
    <source>
        <strain evidence="5 6">DSM 16100</strain>
    </source>
</reference>
<keyword evidence="6" id="KW-1185">Reference proteome</keyword>
<dbReference type="InterPro" id="IPR012318">
    <property type="entry name" value="HTH_CRP"/>
</dbReference>
<comment type="caution">
    <text evidence="5">The sequence shown here is derived from an EMBL/GenBank/DDBJ whole genome shotgun (WGS) entry which is preliminary data.</text>
</comment>
<evidence type="ECO:0000256" key="3">
    <source>
        <dbReference type="ARBA" id="ARBA00023163"/>
    </source>
</evidence>
<evidence type="ECO:0000256" key="1">
    <source>
        <dbReference type="ARBA" id="ARBA00023015"/>
    </source>
</evidence>
<dbReference type="Pfam" id="PF13545">
    <property type="entry name" value="HTH_Crp_2"/>
    <property type="match status" value="1"/>
</dbReference>
<evidence type="ECO:0000313" key="5">
    <source>
        <dbReference type="EMBL" id="ESQ81648.1"/>
    </source>
</evidence>
<dbReference type="PATRIC" id="fig|1121022.4.peg.4428"/>
<dbReference type="AlphaFoldDB" id="V4QR45"/>
<dbReference type="SUPFAM" id="SSF51206">
    <property type="entry name" value="cAMP-binding domain-like"/>
    <property type="match status" value="1"/>
</dbReference>
<dbReference type="PANTHER" id="PTHR24567:SF74">
    <property type="entry name" value="HTH-TYPE TRANSCRIPTIONAL REGULATOR ARCR"/>
    <property type="match status" value="1"/>
</dbReference>
<evidence type="ECO:0000256" key="2">
    <source>
        <dbReference type="ARBA" id="ARBA00023125"/>
    </source>
</evidence>
<dbReference type="STRING" id="1121022.GCA_000376105_04159"/>
<dbReference type="PANTHER" id="PTHR24567">
    <property type="entry name" value="CRP FAMILY TRANSCRIPTIONAL REGULATORY PROTEIN"/>
    <property type="match status" value="1"/>
</dbReference>
<protein>
    <recommendedName>
        <fullName evidence="4">HTH crp-type domain-containing protein</fullName>
    </recommendedName>
</protein>
<dbReference type="SUPFAM" id="SSF46785">
    <property type="entry name" value="Winged helix' DNA-binding domain"/>
    <property type="match status" value="1"/>
</dbReference>
<evidence type="ECO:0000259" key="4">
    <source>
        <dbReference type="PROSITE" id="PS51063"/>
    </source>
</evidence>
<dbReference type="SMART" id="SM00419">
    <property type="entry name" value="HTH_CRP"/>
    <property type="match status" value="1"/>
</dbReference>
<sequence>MPDYFMPAPTKAQLAQNALLSVLQVEDRTRLEPHMLALETKADDVLIRAGEDVLDTWFPCGGALAAFCLSDESGDAIDVGYVGREGAIGGIVSNGHVPAYSTTVVRIPGLFLRIKTSALEQLKIESLSLRHWFARYSDCLLAQVFQTSACNATHTIRQRVAKLILAGLARTGEREFPMTQEQLANMLGVGRTFISRVIGDMRRDGIIASRRGTLVIRDEHALRALSCSCTRHIENHFDAVLHGIYPPPA</sequence>
<dbReference type="eggNOG" id="COG0664">
    <property type="taxonomic scope" value="Bacteria"/>
</dbReference>
<dbReference type="InterPro" id="IPR018490">
    <property type="entry name" value="cNMP-bd_dom_sf"/>
</dbReference>
<dbReference type="GO" id="GO:0003677">
    <property type="term" value="F:DNA binding"/>
    <property type="evidence" value="ECO:0007669"/>
    <property type="project" value="UniProtKB-KW"/>
</dbReference>
<dbReference type="GO" id="GO:0003700">
    <property type="term" value="F:DNA-binding transcription factor activity"/>
    <property type="evidence" value="ECO:0007669"/>
    <property type="project" value="TreeGrafter"/>
</dbReference>
<dbReference type="InterPro" id="IPR036390">
    <property type="entry name" value="WH_DNA-bd_sf"/>
</dbReference>
<dbReference type="EMBL" id="AWGB01000085">
    <property type="protein sequence ID" value="ESQ81648.1"/>
    <property type="molecule type" value="Genomic_DNA"/>
</dbReference>
<name>V4QR45_9CAUL</name>
<dbReference type="InterPro" id="IPR014710">
    <property type="entry name" value="RmlC-like_jellyroll"/>
</dbReference>
<accession>V4QR45</accession>
<evidence type="ECO:0000313" key="6">
    <source>
        <dbReference type="Proteomes" id="UP000017837"/>
    </source>
</evidence>
<gene>
    <name evidence="5" type="ORF">ABENE_21610</name>
</gene>